<reference evidence="2" key="1">
    <citation type="submission" date="2021-02" db="EMBL/GenBank/DDBJ databases">
        <authorList>
            <person name="Dougan E. K."/>
            <person name="Rhodes N."/>
            <person name="Thang M."/>
            <person name="Chan C."/>
        </authorList>
    </citation>
    <scope>NUCLEOTIDE SEQUENCE</scope>
</reference>
<name>A0A812U6U4_SYMPI</name>
<feature type="transmembrane region" description="Helical" evidence="1">
    <location>
        <begin position="425"/>
        <end position="447"/>
    </location>
</feature>
<dbReference type="Proteomes" id="UP000649617">
    <property type="component" value="Unassembled WGS sequence"/>
</dbReference>
<comment type="caution">
    <text evidence="2">The sequence shown here is derived from an EMBL/GenBank/DDBJ whole genome shotgun (WGS) entry which is preliminary data.</text>
</comment>
<gene>
    <name evidence="2" type="primary">DUSP9</name>
    <name evidence="2" type="ORF">SPIL2461_LOCUS14859</name>
</gene>
<feature type="transmembrane region" description="Helical" evidence="1">
    <location>
        <begin position="354"/>
        <end position="374"/>
    </location>
</feature>
<proteinExistence type="predicted"/>
<keyword evidence="1" id="KW-0812">Transmembrane</keyword>
<evidence type="ECO:0000313" key="3">
    <source>
        <dbReference type="Proteomes" id="UP000649617"/>
    </source>
</evidence>
<accession>A0A812U6U4</accession>
<dbReference type="EMBL" id="CAJNIZ010035080">
    <property type="protein sequence ID" value="CAE7557296.1"/>
    <property type="molecule type" value="Genomic_DNA"/>
</dbReference>
<protein>
    <submittedName>
        <fullName evidence="2">DUSP9 protein</fullName>
    </submittedName>
</protein>
<feature type="transmembrane region" description="Helical" evidence="1">
    <location>
        <begin position="100"/>
        <end position="123"/>
    </location>
</feature>
<dbReference type="OrthoDB" id="440243at2759"/>
<dbReference type="AlphaFoldDB" id="A0A812U6U4"/>
<evidence type="ECO:0000313" key="2">
    <source>
        <dbReference type="EMBL" id="CAE7557296.1"/>
    </source>
</evidence>
<keyword evidence="1" id="KW-1133">Transmembrane helix</keyword>
<feature type="transmembrane region" description="Helical" evidence="1">
    <location>
        <begin position="68"/>
        <end position="88"/>
    </location>
</feature>
<organism evidence="2 3">
    <name type="scientific">Symbiodinium pilosum</name>
    <name type="common">Dinoflagellate</name>
    <dbReference type="NCBI Taxonomy" id="2952"/>
    <lineage>
        <taxon>Eukaryota</taxon>
        <taxon>Sar</taxon>
        <taxon>Alveolata</taxon>
        <taxon>Dinophyceae</taxon>
        <taxon>Suessiales</taxon>
        <taxon>Symbiodiniaceae</taxon>
        <taxon>Symbiodinium</taxon>
    </lineage>
</organism>
<keyword evidence="1" id="KW-0472">Membrane</keyword>
<keyword evidence="3" id="KW-1185">Reference proteome</keyword>
<sequence length="477" mass="50876">MLVALSIFSTCALGLSVRLIVEMLRTYREGNVVAFLIGAVSAVLMQSPAQAILITGQMVVSGQIDAQIGIILTIGTSIGATIAPLLLAAMPGQRPHLTRAVWGIAAYQMLKLMACGSCALLLVPAEILSHGKLLGFTSALVDSMASIHLTYIDPASWAVRPLANRIVRIQEWRLKAYILGPPAVLPATGVSCITGDMHELAAAGKGCTYSCLPPPVQDAWKALNPGYYSQLNVCANALNSTVCGGNHSSCLLSSTTFWRLNVEDERMLEEGGVLSGFICSLVFLFIASRLFQMADLRSMGRCRFVLQKALTVPGPLASFGLMLFSLLLMHQSASVVCVLTPLCGMGYLPPGKMMYLCMAAEVGSALALIAAATAELPYSKGIIQLGWVWLLYSIYGMLLTALPCVRRVALHAGLMCAAAVNEYTFVYFLLLISLPAILASSFALLSLWDASSVFTICILLVVLPLVISAAAWCCVRS</sequence>
<feature type="transmembrane region" description="Helical" evidence="1">
    <location>
        <begin position="316"/>
        <end position="342"/>
    </location>
</feature>
<feature type="transmembrane region" description="Helical" evidence="1">
    <location>
        <begin position="386"/>
        <end position="405"/>
    </location>
</feature>
<feature type="transmembrane region" description="Helical" evidence="1">
    <location>
        <begin position="273"/>
        <end position="291"/>
    </location>
</feature>
<feature type="non-terminal residue" evidence="2">
    <location>
        <position position="1"/>
    </location>
</feature>
<feature type="transmembrane region" description="Helical" evidence="1">
    <location>
        <begin position="34"/>
        <end position="56"/>
    </location>
</feature>
<feature type="transmembrane region" description="Helical" evidence="1">
    <location>
        <begin position="453"/>
        <end position="475"/>
    </location>
</feature>
<evidence type="ECO:0000256" key="1">
    <source>
        <dbReference type="SAM" id="Phobius"/>
    </source>
</evidence>